<dbReference type="CDD" id="cd03716">
    <property type="entry name" value="SOCS_ASB_like"/>
    <property type="match status" value="1"/>
</dbReference>
<dbReference type="InterPro" id="IPR001496">
    <property type="entry name" value="SOCS_box"/>
</dbReference>
<name>A0A6J8CAT9_MYTCO</name>
<gene>
    <name evidence="2" type="ORF">MCOR_28364</name>
</gene>
<protein>
    <recommendedName>
        <fullName evidence="1">SOCS box domain-containing protein</fullName>
    </recommendedName>
</protein>
<dbReference type="InterPro" id="IPR036770">
    <property type="entry name" value="Ankyrin_rpt-contain_sf"/>
</dbReference>
<dbReference type="PROSITE" id="PS50225">
    <property type="entry name" value="SOCS"/>
    <property type="match status" value="1"/>
</dbReference>
<dbReference type="Gene3D" id="1.25.40.20">
    <property type="entry name" value="Ankyrin repeat-containing domain"/>
    <property type="match status" value="1"/>
</dbReference>
<sequence>MGAHSSKLPDYDCHKDKTFSRLECYRLFKAVISKSESDVISLLKNKLEMALYPMSFEILIDQTQTNEGFPVTCQCADEFETCLPTTGMTTEDMVLELGNCLKTGKCLHVRSQDSSVSLEDGITKSYPENDCGGFYWVHLAVIMNKKELVREMFAWYLQNDKYSNIWFTLKKKLSVLYLALVHNRKEIMNEIMKLIDKLDKGSIYYILCEYDLNKSVEKDRLDVFKVLAEKIQLEKANCGKMRDLYNLAVRSCAHGCLEFIADNYGKILETMLTYEKSSNIINNLGIAIKSGDGKLFYIVMKEYVKLGSKRRLVKKQIHNWFIQAILNHNIRAVKVIIIGSDIHTEPELRSELRKLRYGGYSALKWAEELELTDIATYLSEEHFIALGSAHSPWSAISSIIIMENEHLIENDHLFENEHLIENVATLISRGHDVNKANSDLTHSGANFNECNTQDRVMLNETPFFVALKTGRYDVLVKLLLNGALSVADERFLYRFVEINTRAKVFYLLLSCNAIDSMAAGDTSLLQYLLIRSTNVNGPSQIKPKVKDLVLLLLETFRCFCYEDKRFILSNDINTIDEEILAKIHSVLYEPRTLADLCRRRLRSHLGLSFQMFINYIKQEGFPPRIIDYIQYRHLIVKYFNEEDIQCVEQSLI</sequence>
<accession>A0A6J8CAT9</accession>
<dbReference type="OrthoDB" id="6107376at2759"/>
<dbReference type="SMART" id="SM00969">
    <property type="entry name" value="SOCS_box"/>
    <property type="match status" value="1"/>
</dbReference>
<keyword evidence="3" id="KW-1185">Reference proteome</keyword>
<dbReference type="Pfam" id="PF07525">
    <property type="entry name" value="SOCS_box"/>
    <property type="match status" value="1"/>
</dbReference>
<dbReference type="SUPFAM" id="SSF48403">
    <property type="entry name" value="Ankyrin repeat"/>
    <property type="match status" value="1"/>
</dbReference>
<proteinExistence type="predicted"/>
<evidence type="ECO:0000313" key="3">
    <source>
        <dbReference type="Proteomes" id="UP000507470"/>
    </source>
</evidence>
<organism evidence="2 3">
    <name type="scientific">Mytilus coruscus</name>
    <name type="common">Sea mussel</name>
    <dbReference type="NCBI Taxonomy" id="42192"/>
    <lineage>
        <taxon>Eukaryota</taxon>
        <taxon>Metazoa</taxon>
        <taxon>Spiralia</taxon>
        <taxon>Lophotrochozoa</taxon>
        <taxon>Mollusca</taxon>
        <taxon>Bivalvia</taxon>
        <taxon>Autobranchia</taxon>
        <taxon>Pteriomorphia</taxon>
        <taxon>Mytilida</taxon>
        <taxon>Mytiloidea</taxon>
        <taxon>Mytilidae</taxon>
        <taxon>Mytilinae</taxon>
        <taxon>Mytilus</taxon>
    </lineage>
</organism>
<evidence type="ECO:0000313" key="2">
    <source>
        <dbReference type="EMBL" id="CAC5393503.1"/>
    </source>
</evidence>
<reference evidence="2 3" key="1">
    <citation type="submission" date="2020-06" db="EMBL/GenBank/DDBJ databases">
        <authorList>
            <person name="Li R."/>
            <person name="Bekaert M."/>
        </authorList>
    </citation>
    <scope>NUCLEOTIDE SEQUENCE [LARGE SCALE GENOMIC DNA]</scope>
    <source>
        <strain evidence="3">wild</strain>
    </source>
</reference>
<dbReference type="AlphaFoldDB" id="A0A6J8CAT9"/>
<evidence type="ECO:0000259" key="1">
    <source>
        <dbReference type="PROSITE" id="PS50225"/>
    </source>
</evidence>
<feature type="domain" description="SOCS box" evidence="1">
    <location>
        <begin position="589"/>
        <end position="635"/>
    </location>
</feature>
<dbReference type="Proteomes" id="UP000507470">
    <property type="component" value="Unassembled WGS sequence"/>
</dbReference>
<dbReference type="EMBL" id="CACVKT020005203">
    <property type="protein sequence ID" value="CAC5393503.1"/>
    <property type="molecule type" value="Genomic_DNA"/>
</dbReference>